<evidence type="ECO:0000256" key="4">
    <source>
        <dbReference type="ARBA" id="ARBA00023125"/>
    </source>
</evidence>
<dbReference type="EMBL" id="JXYQ01000017">
    <property type="protein sequence ID" value="KJA11354.1"/>
    <property type="molecule type" value="Genomic_DNA"/>
</dbReference>
<feature type="domain" description="Transcription elongation factor GreA/GreB N-terminal" evidence="11">
    <location>
        <begin position="4"/>
        <end position="74"/>
    </location>
</feature>
<keyword evidence="14" id="KW-1185">Reference proteome</keyword>
<protein>
    <recommendedName>
        <fullName evidence="2 8">Transcription elongation factor GreA</fullName>
    </recommendedName>
    <alternativeName>
        <fullName evidence="7 8">Transcript cleavage factor GreA</fullName>
    </alternativeName>
</protein>
<dbReference type="PIRSF" id="PIRSF006092">
    <property type="entry name" value="GreA_GreB"/>
    <property type="match status" value="1"/>
</dbReference>
<organism evidence="12 14">
    <name type="scientific">Acidovorax temperans</name>
    <dbReference type="NCBI Taxonomy" id="80878"/>
    <lineage>
        <taxon>Bacteria</taxon>
        <taxon>Pseudomonadati</taxon>
        <taxon>Pseudomonadota</taxon>
        <taxon>Betaproteobacteria</taxon>
        <taxon>Burkholderiales</taxon>
        <taxon>Comamonadaceae</taxon>
        <taxon>Acidovorax</taxon>
    </lineage>
</organism>
<dbReference type="GO" id="GO:0006354">
    <property type="term" value="P:DNA-templated transcription elongation"/>
    <property type="evidence" value="ECO:0007669"/>
    <property type="project" value="TreeGrafter"/>
</dbReference>
<name>A0A0D7KBH0_9BURK</name>
<dbReference type="FunFam" id="3.10.50.30:FF:000001">
    <property type="entry name" value="Transcription elongation factor GreA"/>
    <property type="match status" value="1"/>
</dbReference>
<evidence type="ECO:0000313" key="15">
    <source>
        <dbReference type="Proteomes" id="UP000316993"/>
    </source>
</evidence>
<dbReference type="GO" id="GO:0003677">
    <property type="term" value="F:DNA binding"/>
    <property type="evidence" value="ECO:0007669"/>
    <property type="project" value="UniProtKB-UniRule"/>
</dbReference>
<reference evidence="13 15" key="2">
    <citation type="submission" date="2019-06" db="EMBL/GenBank/DDBJ databases">
        <title>Genomic Encyclopedia of Archaeal and Bacterial Type Strains, Phase II (KMG-II): from individual species to whole genera.</title>
        <authorList>
            <person name="Goeker M."/>
        </authorList>
    </citation>
    <scope>NUCLEOTIDE SEQUENCE [LARGE SCALE GENOMIC DNA]</scope>
    <source>
        <strain evidence="13 15">DSM 7270</strain>
    </source>
</reference>
<dbReference type="InterPro" id="IPR006359">
    <property type="entry name" value="Tscrpt_elong_fac_GreA"/>
</dbReference>
<dbReference type="NCBIfam" id="NF001264">
    <property type="entry name" value="PRK00226.1-5"/>
    <property type="match status" value="1"/>
</dbReference>
<dbReference type="NCBIfam" id="NF001263">
    <property type="entry name" value="PRK00226.1-4"/>
    <property type="match status" value="1"/>
</dbReference>
<dbReference type="NCBIfam" id="NF001261">
    <property type="entry name" value="PRK00226.1-2"/>
    <property type="match status" value="1"/>
</dbReference>
<evidence type="ECO:0000256" key="7">
    <source>
        <dbReference type="ARBA" id="ARBA00030776"/>
    </source>
</evidence>
<keyword evidence="5 8" id="KW-0804">Transcription</keyword>
<dbReference type="Pfam" id="PF03449">
    <property type="entry name" value="GreA_GreB_N"/>
    <property type="match status" value="1"/>
</dbReference>
<comment type="function">
    <text evidence="6 8 9">Necessary for efficient RNA polymerase transcription elongation past template-encoded arresting sites. The arresting sites in DNA have the property of trapping a certain fraction of elongating RNA polymerases that pass through, resulting in locked ternary complexes. Cleavage of the nascent transcript by cleavage factors such as GreA or GreB allows the resumption of elongation from the new 3'terminus. GreA releases sequences of 2 to 3 nucleotides.</text>
</comment>
<dbReference type="STRING" id="80878.RP29_06465"/>
<dbReference type="AlphaFoldDB" id="A0A0D7KBH0"/>
<dbReference type="InterPro" id="IPR022691">
    <property type="entry name" value="Tscrpt_elong_fac_GreA/B_N"/>
</dbReference>
<evidence type="ECO:0000256" key="2">
    <source>
        <dbReference type="ARBA" id="ARBA00013729"/>
    </source>
</evidence>
<dbReference type="InterPro" id="IPR036805">
    <property type="entry name" value="Tscrpt_elong_fac_GreA/B_N_sf"/>
</dbReference>
<dbReference type="InterPro" id="IPR001437">
    <property type="entry name" value="Tscrpt_elong_fac_GreA/B_C"/>
</dbReference>
<evidence type="ECO:0000256" key="6">
    <source>
        <dbReference type="ARBA" id="ARBA00024916"/>
    </source>
</evidence>
<dbReference type="InterPro" id="IPR036953">
    <property type="entry name" value="GreA/GreB_C_sf"/>
</dbReference>
<dbReference type="PANTHER" id="PTHR30437:SF4">
    <property type="entry name" value="TRANSCRIPTION ELONGATION FACTOR GREA"/>
    <property type="match status" value="1"/>
</dbReference>
<dbReference type="InterPro" id="IPR023459">
    <property type="entry name" value="Tscrpt_elong_fac_GreA/B_fam"/>
</dbReference>
<keyword evidence="12" id="KW-0648">Protein biosynthesis</keyword>
<dbReference type="GO" id="GO:0003746">
    <property type="term" value="F:translation elongation factor activity"/>
    <property type="evidence" value="ECO:0007669"/>
    <property type="project" value="UniProtKB-KW"/>
</dbReference>
<evidence type="ECO:0000256" key="5">
    <source>
        <dbReference type="ARBA" id="ARBA00023163"/>
    </source>
</evidence>
<dbReference type="InterPro" id="IPR018151">
    <property type="entry name" value="TF_GreA/GreB_CS"/>
</dbReference>
<evidence type="ECO:0000313" key="14">
    <source>
        <dbReference type="Proteomes" id="UP000032566"/>
    </source>
</evidence>
<comment type="caution">
    <text evidence="12">The sequence shown here is derived from an EMBL/GenBank/DDBJ whole genome shotgun (WGS) entry which is preliminary data.</text>
</comment>
<comment type="similarity">
    <text evidence="1 8 9">Belongs to the GreA/GreB family.</text>
</comment>
<dbReference type="GO" id="GO:0032784">
    <property type="term" value="P:regulation of DNA-templated transcription elongation"/>
    <property type="evidence" value="ECO:0007669"/>
    <property type="project" value="UniProtKB-UniRule"/>
</dbReference>
<feature type="domain" description="Transcription elongation factor GreA/GreB C-terminal" evidence="10">
    <location>
        <begin position="84"/>
        <end position="157"/>
    </location>
</feature>
<dbReference type="Proteomes" id="UP000316993">
    <property type="component" value="Unassembled WGS sequence"/>
</dbReference>
<dbReference type="Gene3D" id="1.10.287.180">
    <property type="entry name" value="Transcription elongation factor, GreA/GreB, N-terminal domain"/>
    <property type="match status" value="1"/>
</dbReference>
<evidence type="ECO:0000256" key="9">
    <source>
        <dbReference type="RuleBase" id="RU000556"/>
    </source>
</evidence>
<dbReference type="PROSITE" id="PS00829">
    <property type="entry name" value="GREAB_1"/>
    <property type="match status" value="1"/>
</dbReference>
<reference evidence="12 14" key="1">
    <citation type="submission" date="2014-12" db="EMBL/GenBank/DDBJ databases">
        <title>Isolation of bacteria from lake water.</title>
        <authorList>
            <person name="Sheng K.-Y."/>
            <person name="Chin P.-S."/>
            <person name="Chan K.-G."/>
            <person name="Tan G.S."/>
        </authorList>
    </citation>
    <scope>NUCLEOTIDE SEQUENCE [LARGE SCALE GENOMIC DNA]</scope>
    <source>
        <strain evidence="12 14">KY4</strain>
    </source>
</reference>
<dbReference type="GO" id="GO:0070063">
    <property type="term" value="F:RNA polymerase binding"/>
    <property type="evidence" value="ECO:0007669"/>
    <property type="project" value="InterPro"/>
</dbReference>
<dbReference type="NCBIfam" id="TIGR01462">
    <property type="entry name" value="greA"/>
    <property type="match status" value="1"/>
</dbReference>
<dbReference type="InterPro" id="IPR028624">
    <property type="entry name" value="Tscrpt_elong_fac_GreA/B"/>
</dbReference>
<dbReference type="HAMAP" id="MF_00105">
    <property type="entry name" value="GreA_GreB"/>
    <property type="match status" value="1"/>
</dbReference>
<proteinExistence type="inferred from homology"/>
<keyword evidence="4 8" id="KW-0238">DNA-binding</keyword>
<dbReference type="EMBL" id="VFPV01000001">
    <property type="protein sequence ID" value="TQN07633.1"/>
    <property type="molecule type" value="Genomic_DNA"/>
</dbReference>
<evidence type="ECO:0000256" key="3">
    <source>
        <dbReference type="ARBA" id="ARBA00023015"/>
    </source>
</evidence>
<evidence type="ECO:0000256" key="8">
    <source>
        <dbReference type="HAMAP-Rule" id="MF_00105"/>
    </source>
</evidence>
<dbReference type="OrthoDB" id="9808774at2"/>
<keyword evidence="3 8" id="KW-0805">Transcription regulation</keyword>
<dbReference type="Proteomes" id="UP000032566">
    <property type="component" value="Unassembled WGS sequence"/>
</dbReference>
<dbReference type="PATRIC" id="fig|80878.5.peg.608"/>
<sequence>MATIPITKRGAEKLKEELHRLKTIERPAVITAIAEARAQGDLSENADYDAAKDRQGFIEGRIQEIEGKLSVAQVIDPSAVDGGGKVVFGATVELEDEDTGDLVKYQIVGEDEADLKQGLINISSPIARALIGKEEGDTAEVQAPGGIRRYEVVAVSYV</sequence>
<evidence type="ECO:0000259" key="10">
    <source>
        <dbReference type="Pfam" id="PF01272"/>
    </source>
</evidence>
<dbReference type="PANTHER" id="PTHR30437">
    <property type="entry name" value="TRANSCRIPTION ELONGATION FACTOR GREA"/>
    <property type="match status" value="1"/>
</dbReference>
<dbReference type="Gene3D" id="3.10.50.30">
    <property type="entry name" value="Transcription elongation factor, GreA/GreB, C-terminal domain"/>
    <property type="match status" value="1"/>
</dbReference>
<evidence type="ECO:0000313" key="13">
    <source>
        <dbReference type="EMBL" id="TQN07633.1"/>
    </source>
</evidence>
<keyword evidence="12" id="KW-0251">Elongation factor</keyword>
<evidence type="ECO:0000256" key="1">
    <source>
        <dbReference type="ARBA" id="ARBA00008213"/>
    </source>
</evidence>
<dbReference type="FunFam" id="1.10.287.180:FF:000001">
    <property type="entry name" value="Transcription elongation factor GreA"/>
    <property type="match status" value="1"/>
</dbReference>
<dbReference type="SUPFAM" id="SSF46557">
    <property type="entry name" value="GreA transcript cleavage protein, N-terminal domain"/>
    <property type="match status" value="1"/>
</dbReference>
<dbReference type="RefSeq" id="WP_044396857.1">
    <property type="nucleotide sequence ID" value="NZ_CP117193.1"/>
</dbReference>
<accession>A0A0D7KBH0</accession>
<dbReference type="SUPFAM" id="SSF54534">
    <property type="entry name" value="FKBP-like"/>
    <property type="match status" value="1"/>
</dbReference>
<evidence type="ECO:0000259" key="11">
    <source>
        <dbReference type="Pfam" id="PF03449"/>
    </source>
</evidence>
<gene>
    <name evidence="8" type="primary">greA</name>
    <name evidence="13" type="ORF">BDD18_0769</name>
    <name evidence="12" type="ORF">RP29_06465</name>
</gene>
<evidence type="ECO:0000313" key="12">
    <source>
        <dbReference type="EMBL" id="KJA11354.1"/>
    </source>
</evidence>
<dbReference type="Pfam" id="PF01272">
    <property type="entry name" value="GreA_GreB"/>
    <property type="match status" value="1"/>
</dbReference>